<name>C4J1C0_MAIZE</name>
<reference evidence="1" key="2">
    <citation type="submission" date="2012-06" db="EMBL/GenBank/DDBJ databases">
        <authorList>
            <person name="Yu Y."/>
            <person name="Currie J."/>
            <person name="Lomeli R."/>
            <person name="Angelova A."/>
            <person name="Collura K."/>
            <person name="Wissotski M."/>
            <person name="Campos D."/>
            <person name="Kudrna D."/>
            <person name="Golser W."/>
            <person name="Ashely E."/>
            <person name="Descour A."/>
            <person name="Fernandes J."/>
            <person name="Soderlund C."/>
            <person name="Walbot V."/>
        </authorList>
    </citation>
    <scope>NUCLEOTIDE SEQUENCE</scope>
    <source>
        <strain evidence="1">B73</strain>
    </source>
</reference>
<evidence type="ECO:0000313" key="1">
    <source>
        <dbReference type="EMBL" id="ACR34970.1"/>
    </source>
</evidence>
<proteinExistence type="evidence at transcript level"/>
<dbReference type="AlphaFoldDB" id="C4J1C0"/>
<organism evidence="1">
    <name type="scientific">Zea mays</name>
    <name type="common">Maize</name>
    <dbReference type="NCBI Taxonomy" id="4577"/>
    <lineage>
        <taxon>Eukaryota</taxon>
        <taxon>Viridiplantae</taxon>
        <taxon>Streptophyta</taxon>
        <taxon>Embryophyta</taxon>
        <taxon>Tracheophyta</taxon>
        <taxon>Spermatophyta</taxon>
        <taxon>Magnoliopsida</taxon>
        <taxon>Liliopsida</taxon>
        <taxon>Poales</taxon>
        <taxon>Poaceae</taxon>
        <taxon>PACMAD clade</taxon>
        <taxon>Panicoideae</taxon>
        <taxon>Andropogonodae</taxon>
        <taxon>Andropogoneae</taxon>
        <taxon>Tripsacinae</taxon>
        <taxon>Zea</taxon>
    </lineage>
</organism>
<accession>C4J1C0</accession>
<dbReference type="EMBL" id="BT084617">
    <property type="protein sequence ID" value="ACR34970.1"/>
    <property type="molecule type" value="mRNA"/>
</dbReference>
<sequence length="110" mass="12018">MIEPFDLILILNNLSSQTFETLRRDLSYCDQRVLPLLGVFLVVPLAGNPDTDSPRHTPDTAAPDVLVELHIDPDIGGTHGLLGELPDLLDGIRCLLLEGAAYNCRLISVD</sequence>
<reference evidence="1" key="1">
    <citation type="journal article" date="2009" name="PLoS Genet.">
        <title>Sequencing, mapping, and analysis of 27,455 maize full-length cDNAs.</title>
        <authorList>
            <person name="Soderlund C."/>
            <person name="Descour A."/>
            <person name="Kudrna D."/>
            <person name="Bomhoff M."/>
            <person name="Boyd L."/>
            <person name="Currie J."/>
            <person name="Angelova A."/>
            <person name="Collura K."/>
            <person name="Wissotski M."/>
            <person name="Ashley E."/>
            <person name="Morrow D."/>
            <person name="Fernandes J."/>
            <person name="Walbot V."/>
            <person name="Yu Y."/>
        </authorList>
    </citation>
    <scope>NUCLEOTIDE SEQUENCE</scope>
    <source>
        <strain evidence="1">B73</strain>
    </source>
</reference>
<protein>
    <submittedName>
        <fullName evidence="1">Uncharacterized protein</fullName>
    </submittedName>
</protein>